<dbReference type="EMBL" id="UYJE01002323">
    <property type="protein sequence ID" value="VDI09715.1"/>
    <property type="molecule type" value="Genomic_DNA"/>
</dbReference>
<protein>
    <submittedName>
        <fullName evidence="1">Uncharacterized protein</fullName>
    </submittedName>
</protein>
<dbReference type="OrthoDB" id="8057614at2759"/>
<organism evidence="1 2">
    <name type="scientific">Mytilus galloprovincialis</name>
    <name type="common">Mediterranean mussel</name>
    <dbReference type="NCBI Taxonomy" id="29158"/>
    <lineage>
        <taxon>Eukaryota</taxon>
        <taxon>Metazoa</taxon>
        <taxon>Spiralia</taxon>
        <taxon>Lophotrochozoa</taxon>
        <taxon>Mollusca</taxon>
        <taxon>Bivalvia</taxon>
        <taxon>Autobranchia</taxon>
        <taxon>Pteriomorphia</taxon>
        <taxon>Mytilida</taxon>
        <taxon>Mytiloidea</taxon>
        <taxon>Mytilidae</taxon>
        <taxon>Mytilinae</taxon>
        <taxon>Mytilus</taxon>
    </lineage>
</organism>
<sequence>MHGPDWLTDEKQWPNEFQIDNKVMTTTSRDNETQETQDDFIRTKNNVLNVINVDRYHSFNKTVRILGYVQKFLNNCRNTVPNTSRLTTTYLTPNDIHNATMKLIEAVQHQRYSDVFESLCSKSTHSLIRQLRLYLDKDGLIRCGGRINNAPLPENAKIP</sequence>
<gene>
    <name evidence="1" type="ORF">MGAL_10B033884</name>
</gene>
<reference evidence="1" key="1">
    <citation type="submission" date="2018-11" db="EMBL/GenBank/DDBJ databases">
        <authorList>
            <person name="Alioto T."/>
            <person name="Alioto T."/>
        </authorList>
    </citation>
    <scope>NUCLEOTIDE SEQUENCE</scope>
</reference>
<name>A0A8B6CVX0_MYTGA</name>
<feature type="non-terminal residue" evidence="1">
    <location>
        <position position="159"/>
    </location>
</feature>
<evidence type="ECO:0000313" key="1">
    <source>
        <dbReference type="EMBL" id="VDI09715.1"/>
    </source>
</evidence>
<accession>A0A8B6CVX0</accession>
<evidence type="ECO:0000313" key="2">
    <source>
        <dbReference type="Proteomes" id="UP000596742"/>
    </source>
</evidence>
<dbReference type="AlphaFoldDB" id="A0A8B6CVX0"/>
<proteinExistence type="predicted"/>
<dbReference type="Proteomes" id="UP000596742">
    <property type="component" value="Unassembled WGS sequence"/>
</dbReference>
<dbReference type="PANTHER" id="PTHR47331">
    <property type="entry name" value="PHD-TYPE DOMAIN-CONTAINING PROTEIN"/>
    <property type="match status" value="1"/>
</dbReference>
<keyword evidence="2" id="KW-1185">Reference proteome</keyword>
<comment type="caution">
    <text evidence="1">The sequence shown here is derived from an EMBL/GenBank/DDBJ whole genome shotgun (WGS) entry which is preliminary data.</text>
</comment>